<organism evidence="1 2">
    <name type="scientific">Parasponia andersonii</name>
    <name type="common">Sponia andersonii</name>
    <dbReference type="NCBI Taxonomy" id="3476"/>
    <lineage>
        <taxon>Eukaryota</taxon>
        <taxon>Viridiplantae</taxon>
        <taxon>Streptophyta</taxon>
        <taxon>Embryophyta</taxon>
        <taxon>Tracheophyta</taxon>
        <taxon>Spermatophyta</taxon>
        <taxon>Magnoliopsida</taxon>
        <taxon>eudicotyledons</taxon>
        <taxon>Gunneridae</taxon>
        <taxon>Pentapetalae</taxon>
        <taxon>rosids</taxon>
        <taxon>fabids</taxon>
        <taxon>Rosales</taxon>
        <taxon>Cannabaceae</taxon>
        <taxon>Parasponia</taxon>
    </lineage>
</organism>
<protein>
    <submittedName>
        <fullName evidence="1">Uncharacterized protein</fullName>
    </submittedName>
</protein>
<accession>A0A2P5DND5</accession>
<evidence type="ECO:0000313" key="2">
    <source>
        <dbReference type="Proteomes" id="UP000237105"/>
    </source>
</evidence>
<sequence length="102" mass="12309">MMNLIVKWYHPTVNPLCNLKYRLYELLINLMLKWHHLPNCDSSVQSLVQAACILRTYYKFPRRRSNMDRNTYITISSLAIEKSNIIEIYLRKRTRDDSICWV</sequence>
<dbReference type="AlphaFoldDB" id="A0A2P5DND5"/>
<dbReference type="Proteomes" id="UP000237105">
    <property type="component" value="Unassembled WGS sequence"/>
</dbReference>
<name>A0A2P5DND5_PARAD</name>
<evidence type="ECO:0000313" key="1">
    <source>
        <dbReference type="EMBL" id="PON74791.1"/>
    </source>
</evidence>
<reference evidence="2" key="1">
    <citation type="submission" date="2016-06" db="EMBL/GenBank/DDBJ databases">
        <title>Parallel loss of symbiosis genes in relatives of nitrogen-fixing non-legume Parasponia.</title>
        <authorList>
            <person name="Van Velzen R."/>
            <person name="Holmer R."/>
            <person name="Bu F."/>
            <person name="Rutten L."/>
            <person name="Van Zeijl A."/>
            <person name="Liu W."/>
            <person name="Santuari L."/>
            <person name="Cao Q."/>
            <person name="Sharma T."/>
            <person name="Shen D."/>
            <person name="Roswanjaya Y."/>
            <person name="Wardhani T."/>
            <person name="Kalhor M.S."/>
            <person name="Jansen J."/>
            <person name="Van den Hoogen J."/>
            <person name="Gungor B."/>
            <person name="Hartog M."/>
            <person name="Hontelez J."/>
            <person name="Verver J."/>
            <person name="Yang W.-C."/>
            <person name="Schijlen E."/>
            <person name="Repin R."/>
            <person name="Schilthuizen M."/>
            <person name="Schranz E."/>
            <person name="Heidstra R."/>
            <person name="Miyata K."/>
            <person name="Fedorova E."/>
            <person name="Kohlen W."/>
            <person name="Bisseling T."/>
            <person name="Smit S."/>
            <person name="Geurts R."/>
        </authorList>
    </citation>
    <scope>NUCLEOTIDE SEQUENCE [LARGE SCALE GENOMIC DNA]</scope>
    <source>
        <strain evidence="2">cv. WU1-14</strain>
    </source>
</reference>
<comment type="caution">
    <text evidence="1">The sequence shown here is derived from an EMBL/GenBank/DDBJ whole genome shotgun (WGS) entry which is preliminary data.</text>
</comment>
<proteinExistence type="predicted"/>
<dbReference type="EMBL" id="JXTB01000027">
    <property type="protein sequence ID" value="PON74791.1"/>
    <property type="molecule type" value="Genomic_DNA"/>
</dbReference>
<keyword evidence="2" id="KW-1185">Reference proteome</keyword>
<dbReference type="OrthoDB" id="10290989at2759"/>
<gene>
    <name evidence="1" type="ORF">PanWU01x14_048500</name>
</gene>